<organism evidence="1 2">
    <name type="scientific">Dyadobacter beijingensis</name>
    <dbReference type="NCBI Taxonomy" id="365489"/>
    <lineage>
        <taxon>Bacteria</taxon>
        <taxon>Pseudomonadati</taxon>
        <taxon>Bacteroidota</taxon>
        <taxon>Cytophagia</taxon>
        <taxon>Cytophagales</taxon>
        <taxon>Spirosomataceae</taxon>
        <taxon>Dyadobacter</taxon>
    </lineage>
</organism>
<accession>A0ABQ2HNH9</accession>
<evidence type="ECO:0000313" key="2">
    <source>
        <dbReference type="Proteomes" id="UP000632339"/>
    </source>
</evidence>
<comment type="caution">
    <text evidence="1">The sequence shown here is derived from an EMBL/GenBank/DDBJ whole genome shotgun (WGS) entry which is preliminary data.</text>
</comment>
<dbReference type="Proteomes" id="UP000632339">
    <property type="component" value="Unassembled WGS sequence"/>
</dbReference>
<protein>
    <recommendedName>
        <fullName evidence="3">Lipocalin-like domain-containing protein</fullName>
    </recommendedName>
</protein>
<dbReference type="PROSITE" id="PS51257">
    <property type="entry name" value="PROKAR_LIPOPROTEIN"/>
    <property type="match status" value="1"/>
</dbReference>
<sequence length="126" mass="14080">MTDRFLKTVLVLTLVTGCNKDKECVPAALSEHIVGTWNATLASEHNQPQEITFESNGKFKESKGLLFGVYLKSEDNWKVKNDSLIVEGKFANGTAAKYEFSVISRTCNEIVFDLEGVEQFKLVKSD</sequence>
<keyword evidence="2" id="KW-1185">Reference proteome</keyword>
<dbReference type="EMBL" id="BMLI01000001">
    <property type="protein sequence ID" value="GGM86968.1"/>
    <property type="molecule type" value="Genomic_DNA"/>
</dbReference>
<gene>
    <name evidence="1" type="ORF">GCM10010967_19190</name>
</gene>
<reference evidence="2" key="1">
    <citation type="journal article" date="2019" name="Int. J. Syst. Evol. Microbiol.">
        <title>The Global Catalogue of Microorganisms (GCM) 10K type strain sequencing project: providing services to taxonomists for standard genome sequencing and annotation.</title>
        <authorList>
            <consortium name="The Broad Institute Genomics Platform"/>
            <consortium name="The Broad Institute Genome Sequencing Center for Infectious Disease"/>
            <person name="Wu L."/>
            <person name="Ma J."/>
        </authorList>
    </citation>
    <scope>NUCLEOTIDE SEQUENCE [LARGE SCALE GENOMIC DNA]</scope>
    <source>
        <strain evidence="2">CGMCC 1.6375</strain>
    </source>
</reference>
<evidence type="ECO:0008006" key="3">
    <source>
        <dbReference type="Google" id="ProtNLM"/>
    </source>
</evidence>
<name>A0ABQ2HNH9_9BACT</name>
<dbReference type="RefSeq" id="WP_019944140.1">
    <property type="nucleotide sequence ID" value="NZ_BMLI01000001.1"/>
</dbReference>
<evidence type="ECO:0000313" key="1">
    <source>
        <dbReference type="EMBL" id="GGM86968.1"/>
    </source>
</evidence>
<proteinExistence type="predicted"/>